<sequence length="673" mass="74687">MQVLPMAEIHVGAGKTMLEALVKSPPVGLCELVWNAFDEDASNVRIWVDTNELGGVDLIHVDDDGNGMNHERAKSAFSTVGDSWKLMPGTKSDGGRPVHGKHGRGRYSAFSLGDSVNWVSTSAAVDGGDLKTIQIEGNRSNLGRFKIENLPRESTSSGTRVVIGAVTTEASTAFDETLALRQRLLTEFALHLDRHPDFQIEFMGTSIEPSAVIASRNTIDLEMPAGVPGQAVLTVIEWTLPNVERRLYLCKPDGTILDEMPPGIQAVGAEFTAYLAWPNFVHEQGLLLEGDIDTPAGKVVQAARSALRNHLANSARKREAETVDKWKSEGVYPYKGEPKNKVEKATRDTFNIVAMATSRTLDESKSHSSKALALSLLKETFENDPEALLPILKQFSKLSTARIDELREILEHTTLAQLISLGKEVGNRIEFINGLNALIFDKITKKQLLERTQLHRILAHETWLFGEEWSLTGDDERLNEVLKKYLSKLGMDVELAGETPVLREDGSIAIPDLVLGRQLETRANHFSHLVVELKRPSHKLKDDDVVQIRSYASAITNDERFDQPNSSWEFWLIGNETSEAVNEQRTQQHLPFGVVQHSAKYRIIVRTWAEVLGDAEHRLKFVQKSLQYESGRDSGLATMRTKYADYLPAETLAAVAEASDIEITAGSTTRVEK</sequence>
<dbReference type="InterPro" id="IPR036890">
    <property type="entry name" value="HATPase_C_sf"/>
</dbReference>
<dbReference type="SUPFAM" id="SSF55874">
    <property type="entry name" value="ATPase domain of HSP90 chaperone/DNA topoisomerase II/histidine kinase"/>
    <property type="match status" value="1"/>
</dbReference>
<reference evidence="1 2" key="1">
    <citation type="journal article" date="2016" name="Genome Announc.">
        <title>Complete Genome and Plasmid Sequences for Rhodococcus fascians D188 and Draft Sequences for Rhodococcus Isolates PBTS 1 and PBTS 2.</title>
        <authorList>
            <person name="Stamler R.A."/>
            <person name="Vereecke D."/>
            <person name="Zhang Y."/>
            <person name="Schilkey F."/>
            <person name="Devitt N."/>
            <person name="Randall J.J."/>
        </authorList>
    </citation>
    <scope>NUCLEOTIDE SEQUENCE [LARGE SCALE GENOMIC DNA]</scope>
    <source>
        <strain evidence="1 2">PBTS2</strain>
    </source>
</reference>
<dbReference type="Proteomes" id="UP000076038">
    <property type="component" value="Chromosome"/>
</dbReference>
<dbReference type="Pfam" id="PF13589">
    <property type="entry name" value="HATPase_c_3"/>
    <property type="match status" value="1"/>
</dbReference>
<name>A0A143QEZ0_RHOFA</name>
<gene>
    <name evidence="1" type="ORF">A3Q41_00144</name>
</gene>
<evidence type="ECO:0008006" key="3">
    <source>
        <dbReference type="Google" id="ProtNLM"/>
    </source>
</evidence>
<dbReference type="Gene3D" id="3.30.565.10">
    <property type="entry name" value="Histidine kinase-like ATPase, C-terminal domain"/>
    <property type="match status" value="1"/>
</dbReference>
<evidence type="ECO:0000313" key="2">
    <source>
        <dbReference type="Proteomes" id="UP000076038"/>
    </source>
</evidence>
<dbReference type="KEGG" id="rhs:A3Q41_00144"/>
<protein>
    <recommendedName>
        <fullName evidence="3">ATP-binding protein</fullName>
    </recommendedName>
</protein>
<organism evidence="1 2">
    <name type="scientific">Rhodococcoides fascians</name>
    <name type="common">Rhodococcus fascians</name>
    <dbReference type="NCBI Taxonomy" id="1828"/>
    <lineage>
        <taxon>Bacteria</taxon>
        <taxon>Bacillati</taxon>
        <taxon>Actinomycetota</taxon>
        <taxon>Actinomycetes</taxon>
        <taxon>Mycobacteriales</taxon>
        <taxon>Nocardiaceae</taxon>
        <taxon>Rhodococcoides</taxon>
    </lineage>
</organism>
<proteinExistence type="predicted"/>
<dbReference type="EMBL" id="CP015220">
    <property type="protein sequence ID" value="AMY21469.1"/>
    <property type="molecule type" value="Genomic_DNA"/>
</dbReference>
<dbReference type="PATRIC" id="fig|1653479.3.peg.143"/>
<evidence type="ECO:0000313" key="1">
    <source>
        <dbReference type="EMBL" id="AMY21469.1"/>
    </source>
</evidence>
<reference evidence="2" key="2">
    <citation type="submission" date="2016-04" db="EMBL/GenBank/DDBJ databases">
        <title>Complete Genome and Plasmid Sequences for Rhodococcus fascians D188 and Draft Sequences for Rhodococcus spp. Isolates PBTS 1 and PBTS 2.</title>
        <authorList>
            <person name="Stamer R."/>
            <person name="Vereecke D."/>
            <person name="Zhang Y."/>
            <person name="Schilkey F."/>
            <person name="Devitt N."/>
            <person name="Randall J."/>
        </authorList>
    </citation>
    <scope>NUCLEOTIDE SEQUENCE [LARGE SCALE GENOMIC DNA]</scope>
    <source>
        <strain evidence="2">PBTS2</strain>
    </source>
</reference>
<keyword evidence="2" id="KW-1185">Reference proteome</keyword>
<dbReference type="AlphaFoldDB" id="A0A143QEZ0"/>
<accession>A0A143QEZ0</accession>